<keyword evidence="2" id="KW-1185">Reference proteome</keyword>
<reference evidence="1 2" key="1">
    <citation type="submission" date="2018-09" db="EMBL/GenBank/DDBJ databases">
        <title>Comparative Genomic Analysis of Eight Novel Haloalkaliphilic Bacteriophages from Lake Elmenteita, Kenya.</title>
        <authorList>
            <person name="Akhwale J.K."/>
        </authorList>
    </citation>
    <scope>NUCLEOTIDE SEQUENCE [LARGE SCALE GENOMIC DNA]</scope>
</reference>
<evidence type="ECO:0000313" key="1">
    <source>
        <dbReference type="EMBL" id="AYP68735.1"/>
    </source>
</evidence>
<sequence>MQQRQPFKRMTIDEMKKAKAETEMASMVDALMSQLDSELNKAVTTVIRELGYEVSDEPAPPEAQQLREKMAEDGYAVEVSYHQDGNKLIGIVKVVQVARSLEFDLGGEG</sequence>
<evidence type="ECO:0000313" key="2">
    <source>
        <dbReference type="Proteomes" id="UP000275945"/>
    </source>
</evidence>
<name>A0A3G3BWR6_9CAUD</name>
<protein>
    <submittedName>
        <fullName evidence="1">Uncharacterized protein</fullName>
    </submittedName>
</protein>
<accession>A0A3G3BWR6</accession>
<gene>
    <name evidence="1" type="ORF">BpsS36_00029</name>
</gene>
<dbReference type="EMBL" id="MH884513">
    <property type="protein sequence ID" value="AYP68735.1"/>
    <property type="molecule type" value="Genomic_DNA"/>
</dbReference>
<proteinExistence type="predicted"/>
<dbReference type="Proteomes" id="UP000275945">
    <property type="component" value="Segment"/>
</dbReference>
<organism evidence="1 2">
    <name type="scientific">Bacillus phage vB_BpsS-36</name>
    <dbReference type="NCBI Taxonomy" id="2419622"/>
    <lineage>
        <taxon>Viruses</taxon>
        <taxon>Duplodnaviria</taxon>
        <taxon>Heunggongvirae</taxon>
        <taxon>Uroviricota</taxon>
        <taxon>Caudoviricetes</taxon>
        <taxon>Ehrlichviridae</taxon>
        <taxon>Nairobivirus</taxon>
        <taxon>Nairobivirus nv36</taxon>
    </lineage>
</organism>